<evidence type="ECO:0000313" key="6">
    <source>
        <dbReference type="EMBL" id="RMZ72475.1"/>
    </source>
</evidence>
<organism evidence="6 7">
    <name type="scientific">Pyrenophora seminiperda CCB06</name>
    <dbReference type="NCBI Taxonomy" id="1302712"/>
    <lineage>
        <taxon>Eukaryota</taxon>
        <taxon>Fungi</taxon>
        <taxon>Dikarya</taxon>
        <taxon>Ascomycota</taxon>
        <taxon>Pezizomycotina</taxon>
        <taxon>Dothideomycetes</taxon>
        <taxon>Pleosporomycetidae</taxon>
        <taxon>Pleosporales</taxon>
        <taxon>Pleosporineae</taxon>
        <taxon>Pleosporaceae</taxon>
        <taxon>Pyrenophora</taxon>
    </lineage>
</organism>
<dbReference type="InterPro" id="IPR027417">
    <property type="entry name" value="P-loop_NTPase"/>
</dbReference>
<dbReference type="InterPro" id="IPR001650">
    <property type="entry name" value="Helicase_C-like"/>
</dbReference>
<dbReference type="PANTHER" id="PTHR45626:SF22">
    <property type="entry name" value="DNA REPAIR PROTEIN RAD5"/>
    <property type="match status" value="1"/>
</dbReference>
<evidence type="ECO:0000256" key="3">
    <source>
        <dbReference type="ARBA" id="ARBA00022840"/>
    </source>
</evidence>
<dbReference type="InterPro" id="IPR049730">
    <property type="entry name" value="SNF2/RAD54-like_C"/>
</dbReference>
<dbReference type="Gene3D" id="3.40.50.300">
    <property type="entry name" value="P-loop containing nucleotide triphosphate hydrolases"/>
    <property type="match status" value="1"/>
</dbReference>
<reference evidence="6 7" key="1">
    <citation type="journal article" date="2014" name="PLoS ONE">
        <title>De novo Genome Assembly of the Fungal Plant Pathogen Pyrenophora semeniperda.</title>
        <authorList>
            <person name="Soliai M.M."/>
            <person name="Meyer S.E."/>
            <person name="Udall J.A."/>
            <person name="Elzinga D.E."/>
            <person name="Hermansen R.A."/>
            <person name="Bodily P.M."/>
            <person name="Hart A.A."/>
            <person name="Coleman C.E."/>
        </authorList>
    </citation>
    <scope>NUCLEOTIDE SEQUENCE [LARGE SCALE GENOMIC DNA]</scope>
    <source>
        <strain evidence="6 7">CCB06</strain>
        <tissue evidence="6">Mycelium</tissue>
    </source>
</reference>
<feature type="domain" description="Helicase C-terminal" evidence="5">
    <location>
        <begin position="708"/>
        <end position="871"/>
    </location>
</feature>
<sequence>MPTYSRRIVVDDFDAPPTKRQRFNSPLPEGFISQIACNASGYESSVVTKPTPSIYDPQDGLPGNTLAVDLKVTVPLDHVASSVSIQDQIRFEPPRTLHCGVTDTPIGRLDEFGGELLLRLVADDEFTFQFLLSSTPYKPETKKPTKKTSQFLWAIVYGPRRRFDDIGHFMTKARCWFYDPVGCDRNVPYMNPHYLSSIRGPLEWTSDLRPLQPHSDDFARASLDVLSGFETTDDLELSATPTALRTELKMHQRQALTFLLRRERGMHPNEDGVGIWLRKTSGGQSVFVNAVTDEVRSTPGPIWRGGLLADEMGLGKTLSMIALIASDLDCSVGNDLSTGYLTSSNSIGSTLIVVPLSLFSVWDSQLRSHLYDGKLTWFMHHGKQRLSLTYKENLPMLTTYQTVESEYRRSVQGSDCILSHHWRRVILDEAHIIRNHNTSTAEAMAALRATSRWAVSGTPIQNSLLDFHGLFKFLQFTPYDDLKAFDKDISNMWHVKPVEEAAAAFKKLLSCVMIRRTKAILDLPSRDDRLMRVPFSHEEEYYYRQIEQPVVEMLNDTTESGSQSNVPWMTAIQQINKLRLFCNLGTFAKAQTRCSLQRENIDETTSVMNARYSMSGALCERCLQPGEASTLSNGLQDTMQPHVYYSACSKFYCADCAAVLQYQSPNPCECEEQPRSCQLCPLASLSTPWLTTNDGISPSSMEWNHTNDISSKVWALVSQIRSCPQEKHVVFSSWTASLDMVEKALRHDPNNVIHSVRIDGKVQPKNRSQAIQQLHENPSIRVILITIGCGACGLDLTAASMVHLLEPQWNPSLEDQALARVHRLGQTRTVTTMRYIMEDSFEEHILNVQDRKKLLATTLLSNGDSIAKEMTRKCLDEEGQLSGTGQSSARVAHDGWSNVTFLLGIKYHSPFLAHNLENHSDI</sequence>
<accession>A0A3M7MDA1</accession>
<evidence type="ECO:0000259" key="5">
    <source>
        <dbReference type="PROSITE" id="PS51194"/>
    </source>
</evidence>
<keyword evidence="3" id="KW-0067">ATP-binding</keyword>
<dbReference type="InterPro" id="IPR050628">
    <property type="entry name" value="SNF2_RAD54_helicase_TF"/>
</dbReference>
<name>A0A3M7MDA1_9PLEO</name>
<dbReference type="SMART" id="SM00490">
    <property type="entry name" value="HELICc"/>
    <property type="match status" value="1"/>
</dbReference>
<dbReference type="EMBL" id="KE747833">
    <property type="protein sequence ID" value="RMZ72475.1"/>
    <property type="molecule type" value="Genomic_DNA"/>
</dbReference>
<dbReference type="Pfam" id="PF00176">
    <property type="entry name" value="SNF2-rel_dom"/>
    <property type="match status" value="1"/>
</dbReference>
<evidence type="ECO:0000259" key="4">
    <source>
        <dbReference type="PROSITE" id="PS51192"/>
    </source>
</evidence>
<dbReference type="GO" id="GO:0008094">
    <property type="term" value="F:ATP-dependent activity, acting on DNA"/>
    <property type="evidence" value="ECO:0007669"/>
    <property type="project" value="TreeGrafter"/>
</dbReference>
<evidence type="ECO:0000313" key="7">
    <source>
        <dbReference type="Proteomes" id="UP000265663"/>
    </source>
</evidence>
<dbReference type="CDD" id="cd18793">
    <property type="entry name" value="SF2_C_SNF"/>
    <property type="match status" value="1"/>
</dbReference>
<dbReference type="InterPro" id="IPR000330">
    <property type="entry name" value="SNF2_N"/>
</dbReference>
<dbReference type="PROSITE" id="PS51194">
    <property type="entry name" value="HELICASE_CTER"/>
    <property type="match status" value="1"/>
</dbReference>
<keyword evidence="7" id="KW-1185">Reference proteome</keyword>
<dbReference type="InterPro" id="IPR014001">
    <property type="entry name" value="Helicase_ATP-bd"/>
</dbReference>
<feature type="domain" description="Helicase ATP-binding" evidence="4">
    <location>
        <begin position="297"/>
        <end position="477"/>
    </location>
</feature>
<dbReference type="Gene3D" id="3.40.50.10810">
    <property type="entry name" value="Tandem AAA-ATPase domain"/>
    <property type="match status" value="1"/>
</dbReference>
<protein>
    <submittedName>
        <fullName evidence="6">Global transactivator</fullName>
    </submittedName>
</protein>
<dbReference type="GO" id="GO:0005634">
    <property type="term" value="C:nucleus"/>
    <property type="evidence" value="ECO:0007669"/>
    <property type="project" value="TreeGrafter"/>
</dbReference>
<dbReference type="GO" id="GO:0016787">
    <property type="term" value="F:hydrolase activity"/>
    <property type="evidence" value="ECO:0007669"/>
    <property type="project" value="UniProtKB-KW"/>
</dbReference>
<dbReference type="Pfam" id="PF00271">
    <property type="entry name" value="Helicase_C"/>
    <property type="match status" value="1"/>
</dbReference>
<dbReference type="SMART" id="SM00487">
    <property type="entry name" value="DEXDc"/>
    <property type="match status" value="1"/>
</dbReference>
<dbReference type="OrthoDB" id="448448at2759"/>
<dbReference type="AlphaFoldDB" id="A0A3M7MDA1"/>
<dbReference type="Proteomes" id="UP000265663">
    <property type="component" value="Unassembled WGS sequence"/>
</dbReference>
<dbReference type="GO" id="GO:0006281">
    <property type="term" value="P:DNA repair"/>
    <property type="evidence" value="ECO:0007669"/>
    <property type="project" value="TreeGrafter"/>
</dbReference>
<gene>
    <name evidence="6" type="ORF">GMOD_00007469</name>
</gene>
<dbReference type="SUPFAM" id="SSF52540">
    <property type="entry name" value="P-loop containing nucleoside triphosphate hydrolases"/>
    <property type="match status" value="2"/>
</dbReference>
<keyword evidence="2" id="KW-0378">Hydrolase</keyword>
<dbReference type="GO" id="GO:0005524">
    <property type="term" value="F:ATP binding"/>
    <property type="evidence" value="ECO:0007669"/>
    <property type="project" value="UniProtKB-KW"/>
</dbReference>
<dbReference type="CDD" id="cd18008">
    <property type="entry name" value="DEXDc_SHPRH-like"/>
    <property type="match status" value="1"/>
</dbReference>
<dbReference type="PROSITE" id="PS51192">
    <property type="entry name" value="HELICASE_ATP_BIND_1"/>
    <property type="match status" value="1"/>
</dbReference>
<dbReference type="PANTHER" id="PTHR45626">
    <property type="entry name" value="TRANSCRIPTION TERMINATION FACTOR 2-RELATED"/>
    <property type="match status" value="1"/>
</dbReference>
<proteinExistence type="predicted"/>
<dbReference type="InterPro" id="IPR038718">
    <property type="entry name" value="SNF2-like_sf"/>
</dbReference>
<evidence type="ECO:0000256" key="1">
    <source>
        <dbReference type="ARBA" id="ARBA00022741"/>
    </source>
</evidence>
<keyword evidence="1" id="KW-0547">Nucleotide-binding</keyword>
<evidence type="ECO:0000256" key="2">
    <source>
        <dbReference type="ARBA" id="ARBA00022801"/>
    </source>
</evidence>